<evidence type="ECO:0000256" key="7">
    <source>
        <dbReference type="SAM" id="MobiDB-lite"/>
    </source>
</evidence>
<dbReference type="Pfam" id="PF22975">
    <property type="entry name" value="EPS8_2nd"/>
    <property type="match status" value="1"/>
</dbReference>
<keyword evidence="10" id="KW-1185">Reference proteome</keyword>
<evidence type="ECO:0000256" key="6">
    <source>
        <dbReference type="PROSITE-ProRule" id="PRU00192"/>
    </source>
</evidence>
<dbReference type="InterPro" id="IPR039801">
    <property type="entry name" value="EPS8-like"/>
</dbReference>
<dbReference type="CDD" id="cd11764">
    <property type="entry name" value="SH3_Eps8"/>
    <property type="match status" value="1"/>
</dbReference>
<organism evidence="9 10">
    <name type="scientific">Coilia grayii</name>
    <name type="common">Gray's grenadier anchovy</name>
    <dbReference type="NCBI Taxonomy" id="363190"/>
    <lineage>
        <taxon>Eukaryota</taxon>
        <taxon>Metazoa</taxon>
        <taxon>Chordata</taxon>
        <taxon>Craniata</taxon>
        <taxon>Vertebrata</taxon>
        <taxon>Euteleostomi</taxon>
        <taxon>Actinopterygii</taxon>
        <taxon>Neopterygii</taxon>
        <taxon>Teleostei</taxon>
        <taxon>Clupei</taxon>
        <taxon>Clupeiformes</taxon>
        <taxon>Clupeoidei</taxon>
        <taxon>Engraulidae</taxon>
        <taxon>Coilinae</taxon>
        <taxon>Coilia</taxon>
    </lineage>
</organism>
<dbReference type="Pfam" id="PF00018">
    <property type="entry name" value="SH3_1"/>
    <property type="match status" value="1"/>
</dbReference>
<keyword evidence="4" id="KW-0963">Cytoplasm</keyword>
<gene>
    <name evidence="9" type="ORF">ACEWY4_000933</name>
</gene>
<dbReference type="InterPro" id="IPR033928">
    <property type="entry name" value="EPS8_PTB"/>
</dbReference>
<dbReference type="AlphaFoldDB" id="A0ABD1KY22"/>
<dbReference type="InterPro" id="IPR013625">
    <property type="entry name" value="PTB"/>
</dbReference>
<proteinExistence type="inferred from homology"/>
<comment type="caution">
    <text evidence="9">The sequence shown here is derived from an EMBL/GenBank/DDBJ whole genome shotgun (WGS) entry which is preliminary data.</text>
</comment>
<dbReference type="PANTHER" id="PTHR12287:SF22">
    <property type="entry name" value="EPIDERMAL GROWTH FACTOR RECEPTOR KINASE SUBSTRATE 8-LIKE PROTEIN 3"/>
    <property type="match status" value="1"/>
</dbReference>
<feature type="region of interest" description="Disordered" evidence="7">
    <location>
        <begin position="176"/>
        <end position="253"/>
    </location>
</feature>
<dbReference type="InterPro" id="IPR001452">
    <property type="entry name" value="SH3_domain"/>
</dbReference>
<protein>
    <recommendedName>
        <fullName evidence="8">SH3 domain-containing protein</fullName>
    </recommendedName>
</protein>
<dbReference type="GO" id="GO:0005737">
    <property type="term" value="C:cytoplasm"/>
    <property type="evidence" value="ECO:0007669"/>
    <property type="project" value="UniProtKB-SubCell"/>
</dbReference>
<dbReference type="CDD" id="cd01210">
    <property type="entry name" value="PTB_EPS8"/>
    <property type="match status" value="1"/>
</dbReference>
<dbReference type="InterPro" id="IPR035462">
    <property type="entry name" value="Eps8_SH3"/>
</dbReference>
<evidence type="ECO:0000313" key="10">
    <source>
        <dbReference type="Proteomes" id="UP001591681"/>
    </source>
</evidence>
<dbReference type="Gene3D" id="2.30.29.30">
    <property type="entry name" value="Pleckstrin-homology domain (PH domain)/Phosphotyrosine-binding domain (PTB)"/>
    <property type="match status" value="1"/>
</dbReference>
<feature type="compositionally biased region" description="Polar residues" evidence="7">
    <location>
        <begin position="445"/>
        <end position="454"/>
    </location>
</feature>
<dbReference type="EMBL" id="JBHFQA010000001">
    <property type="protein sequence ID" value="KAL2104065.1"/>
    <property type="molecule type" value="Genomic_DNA"/>
</dbReference>
<accession>A0ABD1KY22</accession>
<dbReference type="PROSITE" id="PS50002">
    <property type="entry name" value="SH3"/>
    <property type="match status" value="1"/>
</dbReference>
<keyword evidence="5" id="KW-0597">Phosphoprotein</keyword>
<sequence length="610" mass="69525">MSRPSAKSIYMQRKEYSESVTKQPDNFQHRVEHLITCDLDGQTACTVEDCLASLKQLNSKGKVWAQDMLLEVRGGNLQLSDIEAKVELDSLPLNLIRDMKVILDSCIYNSILTITVQTNLRRPPQVFMFQCTEAGATDIKEDLDKAIQNGGSFEPDPYVQKDFQRDIRNDLEHIIGQKHPGSFRSGGSTPMLSDRAPSPPDQPPWNNIHNYDDQRMPPPMFGYDAQPPWQDPEPAQPPPPLYEPQPPPYSNTDRNVEILNHVLNDTEVFMGRVAAASPPEEQDKKKKKKKKDKKNTGPNLPPVEEYFSFLQKIKYGFNLLGKLNGVINNPGTPDLVHAIFSMLTFVVPRYHPEIPPSVLPPFLTEESLHLLSQVVTQEEHQLWQALGDCWHVPRHSWPNGDQVPPYTPVFYDGWEPPPPIENWQQARGGNQRQSQRFPPRDDMQQPPNQNQMGWNSPPPRSGEPPLQMQVIYDFMARNSQELSVMKGDVVQVVDKTKQWWKVRNVRDEEGYVPQNVLEPMEEQREMRAPPSLNMSSKPVDVRAWLEYKGFSKLTVRSLGVLSGELLLKMTRDEIRMVSPEEGAKVFFQLQAVKSSLALADEGGFNNYNGY</sequence>
<dbReference type="InterPro" id="IPR041418">
    <property type="entry name" value="SAM_3"/>
</dbReference>
<dbReference type="SMART" id="SM00326">
    <property type="entry name" value="SH3"/>
    <property type="match status" value="1"/>
</dbReference>
<dbReference type="InterPro" id="IPR055093">
    <property type="entry name" value="EPS8_2nd"/>
</dbReference>
<dbReference type="PANTHER" id="PTHR12287">
    <property type="entry name" value="EPIDERMAL GROWTH FACTOR RECEPTOR KINASE SUBSTRATE EPS8-RELATED PROTEIN"/>
    <property type="match status" value="1"/>
</dbReference>
<comment type="subcellular location">
    <subcellularLocation>
        <location evidence="1">Cytoplasm</location>
    </subcellularLocation>
</comment>
<comment type="similarity">
    <text evidence="2">Belongs to the EPS8 family.</text>
</comment>
<feature type="region of interest" description="Disordered" evidence="7">
    <location>
        <begin position="417"/>
        <end position="465"/>
    </location>
</feature>
<feature type="domain" description="SH3" evidence="8">
    <location>
        <begin position="463"/>
        <end position="522"/>
    </location>
</feature>
<dbReference type="FunFam" id="2.30.29.30:FF:000293">
    <property type="entry name" value="EPS8 like 3"/>
    <property type="match status" value="1"/>
</dbReference>
<dbReference type="InterPro" id="IPR036028">
    <property type="entry name" value="SH3-like_dom_sf"/>
</dbReference>
<evidence type="ECO:0000259" key="8">
    <source>
        <dbReference type="PROSITE" id="PS50002"/>
    </source>
</evidence>
<dbReference type="Gene3D" id="1.10.150.50">
    <property type="entry name" value="Transcription Factor, Ets-1"/>
    <property type="match status" value="1"/>
</dbReference>
<dbReference type="SUPFAM" id="SSF50729">
    <property type="entry name" value="PH domain-like"/>
    <property type="match status" value="1"/>
</dbReference>
<dbReference type="Proteomes" id="UP001591681">
    <property type="component" value="Unassembled WGS sequence"/>
</dbReference>
<dbReference type="Pfam" id="PF08416">
    <property type="entry name" value="PTB"/>
    <property type="match status" value="1"/>
</dbReference>
<evidence type="ECO:0000256" key="4">
    <source>
        <dbReference type="ARBA" id="ARBA00022490"/>
    </source>
</evidence>
<feature type="compositionally biased region" description="Polar residues" evidence="7">
    <location>
        <begin position="422"/>
        <end position="436"/>
    </location>
</feature>
<evidence type="ECO:0000256" key="1">
    <source>
        <dbReference type="ARBA" id="ARBA00004496"/>
    </source>
</evidence>
<feature type="region of interest" description="Disordered" evidence="7">
    <location>
        <begin position="273"/>
        <end position="301"/>
    </location>
</feature>
<evidence type="ECO:0000256" key="3">
    <source>
        <dbReference type="ARBA" id="ARBA00022443"/>
    </source>
</evidence>
<evidence type="ECO:0000256" key="5">
    <source>
        <dbReference type="ARBA" id="ARBA00022553"/>
    </source>
</evidence>
<dbReference type="InterPro" id="IPR011993">
    <property type="entry name" value="PH-like_dom_sf"/>
</dbReference>
<dbReference type="Pfam" id="PF18016">
    <property type="entry name" value="SAM_3"/>
    <property type="match status" value="1"/>
</dbReference>
<keyword evidence="3 6" id="KW-0728">SH3 domain</keyword>
<dbReference type="Gene3D" id="2.30.30.40">
    <property type="entry name" value="SH3 Domains"/>
    <property type="match status" value="1"/>
</dbReference>
<dbReference type="InterPro" id="IPR013761">
    <property type="entry name" value="SAM/pointed_sf"/>
</dbReference>
<reference evidence="9 10" key="1">
    <citation type="submission" date="2024-09" db="EMBL/GenBank/DDBJ databases">
        <title>A chromosome-level genome assembly of Gray's grenadier anchovy, Coilia grayii.</title>
        <authorList>
            <person name="Fu Z."/>
        </authorList>
    </citation>
    <scope>NUCLEOTIDE SEQUENCE [LARGE SCALE GENOMIC DNA]</scope>
    <source>
        <strain evidence="9">G4</strain>
        <tissue evidence="9">Muscle</tissue>
    </source>
</reference>
<evidence type="ECO:0000313" key="9">
    <source>
        <dbReference type="EMBL" id="KAL2104065.1"/>
    </source>
</evidence>
<dbReference type="SUPFAM" id="SSF50044">
    <property type="entry name" value="SH3-domain"/>
    <property type="match status" value="1"/>
</dbReference>
<name>A0ABD1KY22_9TELE</name>
<feature type="compositionally biased region" description="Pro residues" evidence="7">
    <location>
        <begin position="229"/>
        <end position="249"/>
    </location>
</feature>
<evidence type="ECO:0000256" key="2">
    <source>
        <dbReference type="ARBA" id="ARBA00006197"/>
    </source>
</evidence>